<evidence type="ECO:0000313" key="1">
    <source>
        <dbReference type="EMBL" id="GGB82568.1"/>
    </source>
</evidence>
<accession>A0ABQ1JZQ8</accession>
<organism evidence="1 2">
    <name type="scientific">Pseudoduganella buxea</name>
    <dbReference type="NCBI Taxonomy" id="1949069"/>
    <lineage>
        <taxon>Bacteria</taxon>
        <taxon>Pseudomonadati</taxon>
        <taxon>Pseudomonadota</taxon>
        <taxon>Betaproteobacteria</taxon>
        <taxon>Burkholderiales</taxon>
        <taxon>Oxalobacteraceae</taxon>
        <taxon>Telluria group</taxon>
        <taxon>Pseudoduganella</taxon>
    </lineage>
</organism>
<name>A0ABQ1JZQ8_9BURK</name>
<reference evidence="2" key="1">
    <citation type="journal article" date="2019" name="Int. J. Syst. Evol. Microbiol.">
        <title>The Global Catalogue of Microorganisms (GCM) 10K type strain sequencing project: providing services to taxonomists for standard genome sequencing and annotation.</title>
        <authorList>
            <consortium name="The Broad Institute Genomics Platform"/>
            <consortium name="The Broad Institute Genome Sequencing Center for Infectious Disease"/>
            <person name="Wu L."/>
            <person name="Ma J."/>
        </authorList>
    </citation>
    <scope>NUCLEOTIDE SEQUENCE [LARGE SCALE GENOMIC DNA]</scope>
    <source>
        <strain evidence="2">CGMCC 1.15931</strain>
    </source>
</reference>
<evidence type="ECO:0000313" key="2">
    <source>
        <dbReference type="Proteomes" id="UP000622638"/>
    </source>
</evidence>
<proteinExistence type="predicted"/>
<dbReference type="EMBL" id="BMKG01000001">
    <property type="protein sequence ID" value="GGB82568.1"/>
    <property type="molecule type" value="Genomic_DNA"/>
</dbReference>
<gene>
    <name evidence="1" type="ORF">GCM10011572_00590</name>
</gene>
<dbReference type="Proteomes" id="UP000622638">
    <property type="component" value="Unassembled WGS sequence"/>
</dbReference>
<sequence length="49" mass="5343">MHMVAGDPCLVRVLPEREHYCEMFLVMHGDLAHGARARAVADAIVAAVL</sequence>
<protein>
    <submittedName>
        <fullName evidence="1">Uncharacterized protein</fullName>
    </submittedName>
</protein>
<keyword evidence="2" id="KW-1185">Reference proteome</keyword>
<comment type="caution">
    <text evidence="1">The sequence shown here is derived from an EMBL/GenBank/DDBJ whole genome shotgun (WGS) entry which is preliminary data.</text>
</comment>